<accession>A0A6V7NV96</accession>
<dbReference type="SUPFAM" id="SSF47459">
    <property type="entry name" value="HLH, helix-loop-helix DNA-binding domain"/>
    <property type="match status" value="1"/>
</dbReference>
<dbReference type="GO" id="GO:0046983">
    <property type="term" value="F:protein dimerization activity"/>
    <property type="evidence" value="ECO:0007669"/>
    <property type="project" value="InterPro"/>
</dbReference>
<keyword evidence="3" id="KW-0238">DNA-binding</keyword>
<dbReference type="PANTHER" id="PTHR47075:SF9">
    <property type="entry name" value="TRANSCRIPTION FACTOR BHLH47"/>
    <property type="match status" value="1"/>
</dbReference>
<dbReference type="AlphaFoldDB" id="A0A6V7NV96"/>
<dbReference type="GO" id="GO:0003677">
    <property type="term" value="F:DNA binding"/>
    <property type="evidence" value="ECO:0007669"/>
    <property type="project" value="UniProtKB-KW"/>
</dbReference>
<feature type="coiled-coil region" evidence="6">
    <location>
        <begin position="139"/>
        <end position="187"/>
    </location>
</feature>
<name>A0A6V7NV96_ANACO</name>
<dbReference type="EMBL" id="LR862142">
    <property type="protein sequence ID" value="CAD1822520.1"/>
    <property type="molecule type" value="Genomic_DNA"/>
</dbReference>
<keyword evidence="2" id="KW-0805">Transcription regulation</keyword>
<dbReference type="CDD" id="cd11446">
    <property type="entry name" value="bHLH_AtILR3_like"/>
    <property type="match status" value="1"/>
</dbReference>
<dbReference type="InterPro" id="IPR011598">
    <property type="entry name" value="bHLH_dom"/>
</dbReference>
<feature type="compositionally biased region" description="Low complexity" evidence="7">
    <location>
        <begin position="247"/>
        <end position="256"/>
    </location>
</feature>
<feature type="domain" description="BHLH" evidence="8">
    <location>
        <begin position="92"/>
        <end position="142"/>
    </location>
</feature>
<evidence type="ECO:0000313" key="9">
    <source>
        <dbReference type="EMBL" id="CAD1822520.1"/>
    </source>
</evidence>
<keyword evidence="5" id="KW-0539">Nucleus</keyword>
<dbReference type="InterPro" id="IPR057075">
    <property type="entry name" value="bHLH_IRO3"/>
</dbReference>
<dbReference type="InterPro" id="IPR036638">
    <property type="entry name" value="HLH_DNA-bd_sf"/>
</dbReference>
<evidence type="ECO:0000256" key="3">
    <source>
        <dbReference type="ARBA" id="ARBA00023125"/>
    </source>
</evidence>
<dbReference type="Pfam" id="PF23177">
    <property type="entry name" value="bHLH_IRO3"/>
    <property type="match status" value="1"/>
</dbReference>
<protein>
    <recommendedName>
        <fullName evidence="8">BHLH domain-containing protein</fullName>
    </recommendedName>
</protein>
<evidence type="ECO:0000256" key="5">
    <source>
        <dbReference type="ARBA" id="ARBA00023242"/>
    </source>
</evidence>
<sequence length="269" mass="30563">MIQSTPSICVEDEEEEGKTKTLDSPFVQFSLRLRPLRSRFPQFRKEVKKGICVMLDSSQSTVSENPTSTANSVTEKSTDGSPPNRKCQGKVPKKIHKAEREKLKRDQLNDLFLELGNLLEPDRQNSGKASILGDTTRILRDLLSQVECLRKENAALQTESRYVTTEKNELKDENTALQTQITELQNELQARMGYDHPVWTNRTDSLSRLAAPHPAISIQPPHHHNRHHPQPLRSLRLPLSGWSAQPRPESSSSSRCRSQHGRRARRPPT</sequence>
<evidence type="ECO:0000259" key="8">
    <source>
        <dbReference type="PROSITE" id="PS50888"/>
    </source>
</evidence>
<feature type="compositionally biased region" description="Basic residues" evidence="7">
    <location>
        <begin position="257"/>
        <end position="269"/>
    </location>
</feature>
<gene>
    <name evidence="9" type="ORF">CB5_LOCUS5731</name>
</gene>
<dbReference type="SMART" id="SM00353">
    <property type="entry name" value="HLH"/>
    <property type="match status" value="1"/>
</dbReference>
<feature type="region of interest" description="Disordered" evidence="7">
    <location>
        <begin position="240"/>
        <end position="269"/>
    </location>
</feature>
<keyword evidence="4" id="KW-0804">Transcription</keyword>
<feature type="region of interest" description="Disordered" evidence="7">
    <location>
        <begin position="215"/>
        <end position="234"/>
    </location>
</feature>
<feature type="region of interest" description="Disordered" evidence="7">
    <location>
        <begin position="1"/>
        <end position="21"/>
    </location>
</feature>
<feature type="region of interest" description="Disordered" evidence="7">
    <location>
        <begin position="58"/>
        <end position="93"/>
    </location>
</feature>
<organism evidence="9">
    <name type="scientific">Ananas comosus var. bracteatus</name>
    <name type="common">red pineapple</name>
    <dbReference type="NCBI Taxonomy" id="296719"/>
    <lineage>
        <taxon>Eukaryota</taxon>
        <taxon>Viridiplantae</taxon>
        <taxon>Streptophyta</taxon>
        <taxon>Embryophyta</taxon>
        <taxon>Tracheophyta</taxon>
        <taxon>Spermatophyta</taxon>
        <taxon>Magnoliopsida</taxon>
        <taxon>Liliopsida</taxon>
        <taxon>Poales</taxon>
        <taxon>Bromeliaceae</taxon>
        <taxon>Bromelioideae</taxon>
        <taxon>Ananas</taxon>
    </lineage>
</organism>
<proteinExistence type="inferred from homology"/>
<dbReference type="PROSITE" id="PS50888">
    <property type="entry name" value="BHLH"/>
    <property type="match status" value="1"/>
</dbReference>
<evidence type="ECO:0000256" key="1">
    <source>
        <dbReference type="ARBA" id="ARBA00005510"/>
    </source>
</evidence>
<reference evidence="9" key="1">
    <citation type="submission" date="2020-07" db="EMBL/GenBank/DDBJ databases">
        <authorList>
            <person name="Lin J."/>
        </authorList>
    </citation>
    <scope>NUCLEOTIDE SEQUENCE</scope>
</reference>
<evidence type="ECO:0000256" key="6">
    <source>
        <dbReference type="SAM" id="Coils"/>
    </source>
</evidence>
<evidence type="ECO:0000256" key="2">
    <source>
        <dbReference type="ARBA" id="ARBA00023015"/>
    </source>
</evidence>
<dbReference type="PANTHER" id="PTHR47075">
    <property type="entry name" value="TRANSCRIPTION FACTOR BHLH47"/>
    <property type="match status" value="1"/>
</dbReference>
<feature type="compositionally biased region" description="Basic residues" evidence="7">
    <location>
        <begin position="221"/>
        <end position="230"/>
    </location>
</feature>
<feature type="compositionally biased region" description="Polar residues" evidence="7">
    <location>
        <begin position="58"/>
        <end position="81"/>
    </location>
</feature>
<keyword evidence="6" id="KW-0175">Coiled coil</keyword>
<dbReference type="Gene3D" id="4.10.280.10">
    <property type="entry name" value="Helix-loop-helix DNA-binding domain"/>
    <property type="match status" value="1"/>
</dbReference>
<comment type="similarity">
    <text evidence="1">Belongs to the bHLH protein family.</text>
</comment>
<evidence type="ECO:0000256" key="4">
    <source>
        <dbReference type="ARBA" id="ARBA00023163"/>
    </source>
</evidence>
<evidence type="ECO:0000256" key="7">
    <source>
        <dbReference type="SAM" id="MobiDB-lite"/>
    </source>
</evidence>